<keyword evidence="2" id="KW-1185">Reference proteome</keyword>
<dbReference type="KEGG" id="smaa:IT774_05610"/>
<protein>
    <submittedName>
        <fullName evidence="1">TraB/GumN family protein</fullName>
    </submittedName>
</protein>
<dbReference type="Proteomes" id="UP000595095">
    <property type="component" value="Chromosome"/>
</dbReference>
<reference evidence="1 2" key="1">
    <citation type="submission" date="2020-11" db="EMBL/GenBank/DDBJ databases">
        <title>Complete genome sequence for Salinimonas sp. strain G2-b.</title>
        <authorList>
            <person name="Park S.-J."/>
        </authorList>
    </citation>
    <scope>NUCLEOTIDE SEQUENCE [LARGE SCALE GENOMIC DNA]</scope>
    <source>
        <strain evidence="1 2">G2-b</strain>
    </source>
</reference>
<accession>A0A7S9E0C4</accession>
<dbReference type="InterPro" id="IPR002816">
    <property type="entry name" value="TraB/PrgY/GumN_fam"/>
</dbReference>
<dbReference type="PANTHER" id="PTHR40590">
    <property type="entry name" value="CYTOPLASMIC PROTEIN-RELATED"/>
    <property type="match status" value="1"/>
</dbReference>
<evidence type="ECO:0000313" key="2">
    <source>
        <dbReference type="Proteomes" id="UP000595095"/>
    </source>
</evidence>
<dbReference type="PANTHER" id="PTHR40590:SF1">
    <property type="entry name" value="CYTOPLASMIC PROTEIN"/>
    <property type="match status" value="1"/>
</dbReference>
<dbReference type="AlphaFoldDB" id="A0A7S9E0C4"/>
<gene>
    <name evidence="1" type="ORF">IT774_05610</name>
</gene>
<dbReference type="CDD" id="cd14789">
    <property type="entry name" value="Tiki"/>
    <property type="match status" value="1"/>
</dbReference>
<organism evidence="1 2">
    <name type="scientific">Salinimonas marina</name>
    <dbReference type="NCBI Taxonomy" id="2785918"/>
    <lineage>
        <taxon>Bacteria</taxon>
        <taxon>Pseudomonadati</taxon>
        <taxon>Pseudomonadota</taxon>
        <taxon>Gammaproteobacteria</taxon>
        <taxon>Alteromonadales</taxon>
        <taxon>Alteromonadaceae</taxon>
        <taxon>Alteromonas/Salinimonas group</taxon>
        <taxon>Salinimonas</taxon>
    </lineage>
</organism>
<dbReference type="Pfam" id="PF01963">
    <property type="entry name" value="TraB_PrgY_gumN"/>
    <property type="match status" value="1"/>
</dbReference>
<dbReference type="EMBL" id="CP064795">
    <property type="protein sequence ID" value="QPG07142.1"/>
    <property type="molecule type" value="Genomic_DNA"/>
</dbReference>
<sequence length="101" mass="11548">MRYTLEDIEDLEAIITPMKDQWRAGDMQALHDTAMGDVAEQYPQVYDDLLVNRNHNWIPKIEAMMKSPEVELVLVGTLHMPGNEGVLALLKQKGYTLTQLH</sequence>
<name>A0A7S9E0C4_9ALTE</name>
<proteinExistence type="predicted"/>
<dbReference type="InterPro" id="IPR047111">
    <property type="entry name" value="YbaP-like"/>
</dbReference>
<evidence type="ECO:0000313" key="1">
    <source>
        <dbReference type="EMBL" id="QPG07142.1"/>
    </source>
</evidence>